<dbReference type="Pfam" id="PF08818">
    <property type="entry name" value="DUF1801"/>
    <property type="match status" value="1"/>
</dbReference>
<dbReference type="RefSeq" id="WP_116848704.1">
    <property type="nucleotide sequence ID" value="NZ_QTJU01000007.1"/>
</dbReference>
<dbReference type="EMBL" id="QTJU01000007">
    <property type="protein sequence ID" value="RFM26920.1"/>
    <property type="molecule type" value="Genomic_DNA"/>
</dbReference>
<evidence type="ECO:0000259" key="1">
    <source>
        <dbReference type="Pfam" id="PF08818"/>
    </source>
</evidence>
<evidence type="ECO:0000313" key="2">
    <source>
        <dbReference type="EMBL" id="RFM26920.1"/>
    </source>
</evidence>
<organism evidence="2 3">
    <name type="scientific">Deminuibacter soli</name>
    <dbReference type="NCBI Taxonomy" id="2291815"/>
    <lineage>
        <taxon>Bacteria</taxon>
        <taxon>Pseudomonadati</taxon>
        <taxon>Bacteroidota</taxon>
        <taxon>Chitinophagia</taxon>
        <taxon>Chitinophagales</taxon>
        <taxon>Chitinophagaceae</taxon>
        <taxon>Deminuibacter</taxon>
    </lineage>
</organism>
<dbReference type="OrthoDB" id="5951444at2"/>
<gene>
    <name evidence="2" type="ORF">DXN05_18215</name>
</gene>
<comment type="caution">
    <text evidence="2">The sequence shown here is derived from an EMBL/GenBank/DDBJ whole genome shotgun (WGS) entry which is preliminary data.</text>
</comment>
<dbReference type="AlphaFoldDB" id="A0A3E1NG28"/>
<dbReference type="SUPFAM" id="SSF159888">
    <property type="entry name" value="YdhG-like"/>
    <property type="match status" value="1"/>
</dbReference>
<feature type="domain" description="YdhG-like" evidence="1">
    <location>
        <begin position="27"/>
        <end position="129"/>
    </location>
</feature>
<keyword evidence="3" id="KW-1185">Reference proteome</keyword>
<evidence type="ECO:0000313" key="3">
    <source>
        <dbReference type="Proteomes" id="UP000261284"/>
    </source>
</evidence>
<dbReference type="InterPro" id="IPR014922">
    <property type="entry name" value="YdhG-like"/>
</dbReference>
<accession>A0A3E1NG28</accession>
<dbReference type="Proteomes" id="UP000261284">
    <property type="component" value="Unassembled WGS sequence"/>
</dbReference>
<sequence length="140" mass="15736">MAKAKPKTTETGKSVAAFIKTIEDETKREDSRQLVEIMAHQTGYEAKMWGTAIIGFGSYHYKYESGHEGDAPLLAFSPRKAAITLYVAAFEEKEALLQQLGKHKAEGGCVYIKKLEDVDLEVLKKIMRLSVKFMQKKHGK</sequence>
<reference evidence="2 3" key="1">
    <citation type="submission" date="2018-08" db="EMBL/GenBank/DDBJ databases">
        <title>Chitinophagaceae sp. K23C18032701, a novel bacterium isolated from forest soil.</title>
        <authorList>
            <person name="Wang C."/>
        </authorList>
    </citation>
    <scope>NUCLEOTIDE SEQUENCE [LARGE SCALE GENOMIC DNA]</scope>
    <source>
        <strain evidence="2 3">K23C18032701</strain>
    </source>
</reference>
<proteinExistence type="predicted"/>
<name>A0A3E1NG28_9BACT</name>
<protein>
    <submittedName>
        <fullName evidence="2">DUF1801 domain-containing protein</fullName>
    </submittedName>
</protein>